<sequence>MYADDFKIYSSIVSPEDSVALQRASDRVAVWCTDWELPLAAEKTAVNRIGSGLNSEFSGYCIDNTRLKYFNEVKDLAPQFMGERFARISSNVADVPEIIDEEKPSLGNRLREEEEDDRDVMVWNPSCRLSEKQIDEYLKEAERKNVPIDKAHDVLSFFNYDIKRSLEFCSEFVVPDLYSDAEKLVICNTMKLERFRSLRTRHKFFPLKRLLPHQSHASITEYYYRNKPRNFTFIPRPRSVLTKVEVSVDENVPRCHIMSNQFLVRKRKSLTGRRRKSTPKLSQRKTERRSP</sequence>
<comment type="caution">
    <text evidence="4">The sequence shown here is derived from an EMBL/GenBank/DDBJ whole genome shotgun (WGS) entry which is preliminary data.</text>
</comment>
<dbReference type="Proteomes" id="UP001331761">
    <property type="component" value="Unassembled WGS sequence"/>
</dbReference>
<evidence type="ECO:0000256" key="1">
    <source>
        <dbReference type="ARBA" id="ARBA00023242"/>
    </source>
</evidence>
<evidence type="ECO:0000313" key="4">
    <source>
        <dbReference type="EMBL" id="KAK5985798.1"/>
    </source>
</evidence>
<evidence type="ECO:0000256" key="2">
    <source>
        <dbReference type="SAM" id="MobiDB-lite"/>
    </source>
</evidence>
<reference evidence="4 5" key="1">
    <citation type="submission" date="2019-10" db="EMBL/GenBank/DDBJ databases">
        <title>Assembly and Annotation for the nematode Trichostrongylus colubriformis.</title>
        <authorList>
            <person name="Martin J."/>
        </authorList>
    </citation>
    <scope>NUCLEOTIDE SEQUENCE [LARGE SCALE GENOMIC DNA]</scope>
    <source>
        <strain evidence="4">G859</strain>
        <tissue evidence="4">Whole worm</tissue>
    </source>
</reference>
<feature type="domain" description="ELM2" evidence="3">
    <location>
        <begin position="88"/>
        <end position="173"/>
    </location>
</feature>
<proteinExistence type="predicted"/>
<organism evidence="4 5">
    <name type="scientific">Trichostrongylus colubriformis</name>
    <name type="common">Black scour worm</name>
    <dbReference type="NCBI Taxonomy" id="6319"/>
    <lineage>
        <taxon>Eukaryota</taxon>
        <taxon>Metazoa</taxon>
        <taxon>Ecdysozoa</taxon>
        <taxon>Nematoda</taxon>
        <taxon>Chromadorea</taxon>
        <taxon>Rhabditida</taxon>
        <taxon>Rhabditina</taxon>
        <taxon>Rhabditomorpha</taxon>
        <taxon>Strongyloidea</taxon>
        <taxon>Trichostrongylidae</taxon>
        <taxon>Trichostrongylus</taxon>
    </lineage>
</organism>
<feature type="compositionally biased region" description="Basic residues" evidence="2">
    <location>
        <begin position="268"/>
        <end position="283"/>
    </location>
</feature>
<dbReference type="PROSITE" id="PS51156">
    <property type="entry name" value="ELM2"/>
    <property type="match status" value="1"/>
</dbReference>
<evidence type="ECO:0000259" key="3">
    <source>
        <dbReference type="PROSITE" id="PS51156"/>
    </source>
</evidence>
<feature type="region of interest" description="Disordered" evidence="2">
    <location>
        <begin position="268"/>
        <end position="291"/>
    </location>
</feature>
<gene>
    <name evidence="4" type="ORF">GCK32_016160</name>
</gene>
<keyword evidence="1" id="KW-0539">Nucleus</keyword>
<name>A0AAN8GBH8_TRICO</name>
<keyword evidence="5" id="KW-1185">Reference proteome</keyword>
<evidence type="ECO:0000313" key="5">
    <source>
        <dbReference type="Proteomes" id="UP001331761"/>
    </source>
</evidence>
<dbReference type="EMBL" id="WIXE01001330">
    <property type="protein sequence ID" value="KAK5985798.1"/>
    <property type="molecule type" value="Genomic_DNA"/>
</dbReference>
<protein>
    <recommendedName>
        <fullName evidence="3">ELM2 domain-containing protein</fullName>
    </recommendedName>
</protein>
<dbReference type="InterPro" id="IPR000949">
    <property type="entry name" value="ELM2_dom"/>
</dbReference>
<accession>A0AAN8GBH8</accession>
<dbReference type="AlphaFoldDB" id="A0AAN8GBH8"/>
<dbReference type="Pfam" id="PF01448">
    <property type="entry name" value="ELM2"/>
    <property type="match status" value="1"/>
</dbReference>